<evidence type="ECO:0000256" key="6">
    <source>
        <dbReference type="ARBA" id="ARBA00023242"/>
    </source>
</evidence>
<dbReference type="InterPro" id="IPR047021">
    <property type="entry name" value="REXO1/3/4-like"/>
</dbReference>
<dbReference type="InterPro" id="IPR013520">
    <property type="entry name" value="Ribonucl_H"/>
</dbReference>
<evidence type="ECO:0000259" key="8">
    <source>
        <dbReference type="SMART" id="SM00479"/>
    </source>
</evidence>
<reference evidence="10" key="1">
    <citation type="submission" date="2025-08" db="UniProtKB">
        <authorList>
            <consortium name="RefSeq"/>
        </authorList>
    </citation>
    <scope>IDENTIFICATION</scope>
</reference>
<evidence type="ECO:0000256" key="3">
    <source>
        <dbReference type="ARBA" id="ARBA00022722"/>
    </source>
</evidence>
<dbReference type="KEGG" id="bgt:106057085"/>
<sequence length="756" mass="85037">MDTSSVSASARKLRRLESKKKKAAAFLQLIGQLPGPNSTPAQKMDQVRGDGESQNALQTEDVLTEMRKAMRERQKKSMQKPKVYLTLENTVAFRPLPEEPINKDELPPLYVMDLQQLLLNGIQGNMASYKPRWCKILRVGKVSSVILILVEGLSYSDYIENKHFFPYITETFPDYVEMISPAQYSQSIDSELYNVPLSVSQLKKVNVRVPKSIRAVVSSKIATLESKPGEKLSRKCLLLSTYQMMLEGYPLPIHTNDGKYKNFVFSKQKYKQVTDASPLFALDCEMCLTSIHKNELTRVSVVAEDGILLYDTLVKPRNKIINYLTRFSGITKEMLESVTTRIEDVQKKLQEILPADAILCGQSLNSDLVALKMFHPYVIDTSVIFNLSGNRNVKASLRKLSSFFLNRNIQGSKDGHCSTEDALATLDLVKLKLSKGLEFGDATLNGIYFPDIQTYFMEEVDNSCKAVTENVEKEIPEKKNNSVVIHDKGDDNGIMTEKRLSNVVSEQMDKSVDIPSRVSVKRDLDGNNKNTNNIDNVKTLMGGDSGNTASSCSSDSSCEESEKEECNEPPSSKKARTCEPNQPLSVSNDSVQELSREKLDILIEECVGDMYQSTTKKVKIQQSCLFSQQNSVHVQHSFFKLVYDSGRSACLIDRAATTEQYARDPIEKLTVSTDTEARRCAKSMVQSKEFIWARFHSYAEETNSDCNKQKLMKKIDNRVRSVMKHAKPNALVTVVFTGRENDQNTPHNMATFVSST</sequence>
<dbReference type="SUPFAM" id="SSF53098">
    <property type="entry name" value="Ribonuclease H-like"/>
    <property type="match status" value="1"/>
</dbReference>
<dbReference type="AlphaFoldDB" id="A0A9U8E2X4"/>
<evidence type="ECO:0000313" key="10">
    <source>
        <dbReference type="RefSeq" id="XP_013069593.2"/>
    </source>
</evidence>
<gene>
    <name evidence="10" type="primary">LOC106057085</name>
</gene>
<feature type="compositionally biased region" description="Polar residues" evidence="7">
    <location>
        <begin position="579"/>
        <end position="591"/>
    </location>
</feature>
<accession>A0A9U8E2X4</accession>
<feature type="region of interest" description="Disordered" evidence="7">
    <location>
        <begin position="31"/>
        <end position="55"/>
    </location>
</feature>
<dbReference type="Proteomes" id="UP001165740">
    <property type="component" value="Chromosome 2"/>
</dbReference>
<feature type="compositionally biased region" description="Low complexity" evidence="7">
    <location>
        <begin position="527"/>
        <end position="536"/>
    </location>
</feature>
<evidence type="ECO:0000256" key="1">
    <source>
        <dbReference type="ARBA" id="ARBA00004123"/>
    </source>
</evidence>
<comment type="similarity">
    <text evidence="2">Belongs to the REXO1/REXO3 family.</text>
</comment>
<dbReference type="GO" id="GO:0004527">
    <property type="term" value="F:exonuclease activity"/>
    <property type="evidence" value="ECO:0007669"/>
    <property type="project" value="UniProtKB-KW"/>
</dbReference>
<evidence type="ECO:0000256" key="2">
    <source>
        <dbReference type="ARBA" id="ARBA00006357"/>
    </source>
</evidence>
<dbReference type="GO" id="GO:0003676">
    <property type="term" value="F:nucleic acid binding"/>
    <property type="evidence" value="ECO:0007669"/>
    <property type="project" value="InterPro"/>
</dbReference>
<keyword evidence="6" id="KW-0539">Nucleus</keyword>
<keyword evidence="9" id="KW-1185">Reference proteome</keyword>
<dbReference type="InterPro" id="IPR012337">
    <property type="entry name" value="RNaseH-like_sf"/>
</dbReference>
<feature type="region of interest" description="Disordered" evidence="7">
    <location>
        <begin position="507"/>
        <end position="591"/>
    </location>
</feature>
<feature type="domain" description="Exonuclease" evidence="8">
    <location>
        <begin position="278"/>
        <end position="438"/>
    </location>
</feature>
<keyword evidence="3" id="KW-0540">Nuclease</keyword>
<dbReference type="PANTHER" id="PTHR12801">
    <property type="entry name" value="RNA EXONUCLEASE REXO1 / RECO3 FAMILY MEMBER-RELATED"/>
    <property type="match status" value="1"/>
</dbReference>
<dbReference type="GO" id="GO:0005634">
    <property type="term" value="C:nucleus"/>
    <property type="evidence" value="ECO:0007669"/>
    <property type="project" value="UniProtKB-SubCell"/>
</dbReference>
<keyword evidence="5" id="KW-0269">Exonuclease</keyword>
<dbReference type="PANTHER" id="PTHR12801:SF82">
    <property type="entry name" value="RNA EXONUCLEASE 5"/>
    <property type="match status" value="1"/>
</dbReference>
<evidence type="ECO:0000256" key="5">
    <source>
        <dbReference type="ARBA" id="ARBA00022839"/>
    </source>
</evidence>
<organism evidence="9 10">
    <name type="scientific">Biomphalaria glabrata</name>
    <name type="common">Bloodfluke planorb</name>
    <name type="synonym">Freshwater snail</name>
    <dbReference type="NCBI Taxonomy" id="6526"/>
    <lineage>
        <taxon>Eukaryota</taxon>
        <taxon>Metazoa</taxon>
        <taxon>Spiralia</taxon>
        <taxon>Lophotrochozoa</taxon>
        <taxon>Mollusca</taxon>
        <taxon>Gastropoda</taxon>
        <taxon>Heterobranchia</taxon>
        <taxon>Euthyneura</taxon>
        <taxon>Panpulmonata</taxon>
        <taxon>Hygrophila</taxon>
        <taxon>Lymnaeoidea</taxon>
        <taxon>Planorbidae</taxon>
        <taxon>Biomphalaria</taxon>
    </lineage>
</organism>
<proteinExistence type="inferred from homology"/>
<dbReference type="Pfam" id="PF00929">
    <property type="entry name" value="RNase_T"/>
    <property type="match status" value="1"/>
</dbReference>
<keyword evidence="4" id="KW-0378">Hydrolase</keyword>
<evidence type="ECO:0000256" key="7">
    <source>
        <dbReference type="SAM" id="MobiDB-lite"/>
    </source>
</evidence>
<dbReference type="GeneID" id="106057085"/>
<evidence type="ECO:0000256" key="4">
    <source>
        <dbReference type="ARBA" id="ARBA00022801"/>
    </source>
</evidence>
<dbReference type="SMART" id="SM00479">
    <property type="entry name" value="EXOIII"/>
    <property type="match status" value="1"/>
</dbReference>
<comment type="subcellular location">
    <subcellularLocation>
        <location evidence="1">Nucleus</location>
    </subcellularLocation>
</comment>
<dbReference type="InterPro" id="IPR036397">
    <property type="entry name" value="RNaseH_sf"/>
</dbReference>
<dbReference type="OrthoDB" id="206335at2759"/>
<dbReference type="FunFam" id="3.30.420.10:FF:000019">
    <property type="entry name" value="RNA exonuclease NEF-sp"/>
    <property type="match status" value="1"/>
</dbReference>
<dbReference type="InterPro" id="IPR034922">
    <property type="entry name" value="REX1-like_exo"/>
</dbReference>
<dbReference type="CDD" id="cd06145">
    <property type="entry name" value="REX1_like"/>
    <property type="match status" value="1"/>
</dbReference>
<dbReference type="OMA" id="PRWCKIL"/>
<feature type="compositionally biased region" description="Acidic residues" evidence="7">
    <location>
        <begin position="557"/>
        <end position="567"/>
    </location>
</feature>
<protein>
    <submittedName>
        <fullName evidence="10">Uncharacterized protein LOC106057085</fullName>
    </submittedName>
</protein>
<dbReference type="RefSeq" id="XP_013069593.2">
    <property type="nucleotide sequence ID" value="XM_013214139.2"/>
</dbReference>
<dbReference type="Gene3D" id="3.30.420.10">
    <property type="entry name" value="Ribonuclease H-like superfamily/Ribonuclease H"/>
    <property type="match status" value="1"/>
</dbReference>
<evidence type="ECO:0000313" key="9">
    <source>
        <dbReference type="Proteomes" id="UP001165740"/>
    </source>
</evidence>
<name>A0A9U8E2X4_BIOGL</name>